<accession>A0ABU0S8T1</accession>
<keyword evidence="2" id="KW-1185">Reference proteome</keyword>
<gene>
    <name evidence="1" type="ORF">QFZ34_002351</name>
</gene>
<proteinExistence type="predicted"/>
<dbReference type="RefSeq" id="WP_307280839.1">
    <property type="nucleotide sequence ID" value="NZ_JAUSZT010000003.1"/>
</dbReference>
<evidence type="ECO:0000313" key="2">
    <source>
        <dbReference type="Proteomes" id="UP001237780"/>
    </source>
</evidence>
<evidence type="ECO:0000313" key="1">
    <source>
        <dbReference type="EMBL" id="MDQ0997169.1"/>
    </source>
</evidence>
<comment type="caution">
    <text evidence="1">The sequence shown here is derived from an EMBL/GenBank/DDBJ whole genome shotgun (WGS) entry which is preliminary data.</text>
</comment>
<dbReference type="Proteomes" id="UP001237780">
    <property type="component" value="Unassembled WGS sequence"/>
</dbReference>
<organism evidence="1 2">
    <name type="scientific">Phyllobacterium ifriqiyense</name>
    <dbReference type="NCBI Taxonomy" id="314238"/>
    <lineage>
        <taxon>Bacteria</taxon>
        <taxon>Pseudomonadati</taxon>
        <taxon>Pseudomonadota</taxon>
        <taxon>Alphaproteobacteria</taxon>
        <taxon>Hyphomicrobiales</taxon>
        <taxon>Phyllobacteriaceae</taxon>
        <taxon>Phyllobacterium</taxon>
    </lineage>
</organism>
<dbReference type="EMBL" id="JAUSZT010000003">
    <property type="protein sequence ID" value="MDQ0997169.1"/>
    <property type="molecule type" value="Genomic_DNA"/>
</dbReference>
<name>A0ABU0S8T1_9HYPH</name>
<sequence>MGNVAQSLQIGVADLIARSASAYTDKLALLASIDGSNDVLRFRELQDDPI</sequence>
<protein>
    <submittedName>
        <fullName evidence="1">Uncharacterized protein</fullName>
    </submittedName>
</protein>
<reference evidence="1 2" key="1">
    <citation type="submission" date="2023-07" db="EMBL/GenBank/DDBJ databases">
        <title>Comparative genomics of wheat-associated soil bacteria to identify genetic determinants of phenazine resistance.</title>
        <authorList>
            <person name="Mouncey N."/>
        </authorList>
    </citation>
    <scope>NUCLEOTIDE SEQUENCE [LARGE SCALE GENOMIC DNA]</scope>
    <source>
        <strain evidence="1 2">W4I11</strain>
    </source>
</reference>